<dbReference type="AlphaFoldDB" id="A0A067KZI0"/>
<dbReference type="Proteomes" id="UP000027138">
    <property type="component" value="Unassembled WGS sequence"/>
</dbReference>
<dbReference type="EC" id="2.5.1.18" evidence="1"/>
<keyword evidence="2" id="KW-0808">Transferase</keyword>
<comment type="catalytic activity">
    <reaction evidence="3">
        <text>RX + glutathione = an S-substituted glutathione + a halide anion + H(+)</text>
        <dbReference type="Rhea" id="RHEA:16437"/>
        <dbReference type="ChEBI" id="CHEBI:15378"/>
        <dbReference type="ChEBI" id="CHEBI:16042"/>
        <dbReference type="ChEBI" id="CHEBI:17792"/>
        <dbReference type="ChEBI" id="CHEBI:57925"/>
        <dbReference type="ChEBI" id="CHEBI:90779"/>
        <dbReference type="EC" id="2.5.1.18"/>
    </reaction>
</comment>
<dbReference type="SFLD" id="SFLDG01152">
    <property type="entry name" value="Main.3:_Omega-_and_Tau-like"/>
    <property type="match status" value="1"/>
</dbReference>
<keyword evidence="8" id="KW-1185">Reference proteome</keyword>
<dbReference type="SUPFAM" id="SSF52833">
    <property type="entry name" value="Thioredoxin-like"/>
    <property type="match status" value="1"/>
</dbReference>
<dbReference type="Gene3D" id="3.40.30.10">
    <property type="entry name" value="Glutaredoxin"/>
    <property type="match status" value="1"/>
</dbReference>
<dbReference type="Gene3D" id="1.20.1050.10">
    <property type="match status" value="1"/>
</dbReference>
<dbReference type="SFLD" id="SFLDG00358">
    <property type="entry name" value="Main_(cytGST)"/>
    <property type="match status" value="1"/>
</dbReference>
<evidence type="ECO:0000313" key="8">
    <source>
        <dbReference type="Proteomes" id="UP000027138"/>
    </source>
</evidence>
<dbReference type="InterPro" id="IPR004045">
    <property type="entry name" value="Glutathione_S-Trfase_N"/>
</dbReference>
<reference evidence="7 8" key="1">
    <citation type="journal article" date="2014" name="PLoS ONE">
        <title>Global Analysis of Gene Expression Profiles in Physic Nut (Jatropha curcas L.) Seedlings Exposed to Salt Stress.</title>
        <authorList>
            <person name="Zhang L."/>
            <person name="Zhang C."/>
            <person name="Wu P."/>
            <person name="Chen Y."/>
            <person name="Li M."/>
            <person name="Jiang H."/>
            <person name="Wu G."/>
        </authorList>
    </citation>
    <scope>NUCLEOTIDE SEQUENCE [LARGE SCALE GENOMIC DNA]</scope>
    <source>
        <strain evidence="8">cv. GZQX0401</strain>
        <tissue evidence="7">Young leaves</tissue>
    </source>
</reference>
<sequence>MAQRKISVAKQKMSEAEAEQLLLVDWLPSPFAARVRIALAEKGLKYESKEENFPNKSDLLLQMNPVHKLLPVLIHNGKPICESLIIVQYIDEVWNHEPKLLPSDPYQRAHARFWADYIEKKIHQNTRRMVWASENEVKEASKKEVIEGLKILEGEIGEKPYFGGERFGYVDLVLIPIHSSIYTLEMMANLSLEVECPKLMKWAKKCMQKESVSKSLCDQLKLYETLLELRKKLGIDQ</sequence>
<dbReference type="CDD" id="cd03185">
    <property type="entry name" value="GST_C_Tau"/>
    <property type="match status" value="1"/>
</dbReference>
<evidence type="ECO:0000256" key="1">
    <source>
        <dbReference type="ARBA" id="ARBA00012452"/>
    </source>
</evidence>
<dbReference type="InterPro" id="IPR004046">
    <property type="entry name" value="GST_C"/>
</dbReference>
<dbReference type="FunFam" id="1.20.1050.10:FF:000018">
    <property type="entry name" value="Glutathione S-transferase U20"/>
    <property type="match status" value="1"/>
</dbReference>
<dbReference type="GO" id="GO:0006749">
    <property type="term" value="P:glutathione metabolic process"/>
    <property type="evidence" value="ECO:0007669"/>
    <property type="project" value="InterPro"/>
</dbReference>
<organism evidence="7 8">
    <name type="scientific">Jatropha curcas</name>
    <name type="common">Barbados nut</name>
    <dbReference type="NCBI Taxonomy" id="180498"/>
    <lineage>
        <taxon>Eukaryota</taxon>
        <taxon>Viridiplantae</taxon>
        <taxon>Streptophyta</taxon>
        <taxon>Embryophyta</taxon>
        <taxon>Tracheophyta</taxon>
        <taxon>Spermatophyta</taxon>
        <taxon>Magnoliopsida</taxon>
        <taxon>eudicotyledons</taxon>
        <taxon>Gunneridae</taxon>
        <taxon>Pentapetalae</taxon>
        <taxon>rosids</taxon>
        <taxon>fabids</taxon>
        <taxon>Malpighiales</taxon>
        <taxon>Euphorbiaceae</taxon>
        <taxon>Crotonoideae</taxon>
        <taxon>Jatropheae</taxon>
        <taxon>Jatropha</taxon>
    </lineage>
</organism>
<dbReference type="InterPro" id="IPR036282">
    <property type="entry name" value="Glutathione-S-Trfase_C_sf"/>
</dbReference>
<dbReference type="OrthoDB" id="202840at2759"/>
<dbReference type="FunFam" id="3.40.30.10:FF:000014">
    <property type="entry name" value="Tau class glutathione S-transferase"/>
    <property type="match status" value="1"/>
</dbReference>
<dbReference type="GO" id="GO:0004364">
    <property type="term" value="F:glutathione transferase activity"/>
    <property type="evidence" value="ECO:0007669"/>
    <property type="project" value="UniProtKB-EC"/>
</dbReference>
<evidence type="ECO:0000256" key="4">
    <source>
        <dbReference type="RuleBase" id="RU003494"/>
    </source>
</evidence>
<dbReference type="SFLD" id="SFLDS00019">
    <property type="entry name" value="Glutathione_Transferase_(cytos"/>
    <property type="match status" value="1"/>
</dbReference>
<dbReference type="PANTHER" id="PTHR11260:SF769">
    <property type="entry name" value="GLUTATHIONE TRANSFERASE"/>
    <property type="match status" value="1"/>
</dbReference>
<dbReference type="InterPro" id="IPR045073">
    <property type="entry name" value="Omega/Tau-like"/>
</dbReference>
<evidence type="ECO:0000259" key="6">
    <source>
        <dbReference type="PROSITE" id="PS50405"/>
    </source>
</evidence>
<evidence type="ECO:0000256" key="3">
    <source>
        <dbReference type="ARBA" id="ARBA00047960"/>
    </source>
</evidence>
<dbReference type="EMBL" id="KK914415">
    <property type="protein sequence ID" value="KDP37219.1"/>
    <property type="molecule type" value="Genomic_DNA"/>
</dbReference>
<dbReference type="CDD" id="cd03058">
    <property type="entry name" value="GST_N_Tau"/>
    <property type="match status" value="1"/>
</dbReference>
<dbReference type="Pfam" id="PF02798">
    <property type="entry name" value="GST_N"/>
    <property type="match status" value="1"/>
</dbReference>
<protein>
    <recommendedName>
        <fullName evidence="1">glutathione transferase</fullName>
        <ecNumber evidence="1">2.5.1.18</ecNumber>
    </recommendedName>
</protein>
<comment type="similarity">
    <text evidence="4">Belongs to the GST superfamily.</text>
</comment>
<proteinExistence type="inferred from homology"/>
<feature type="domain" description="GST N-terminal" evidence="5">
    <location>
        <begin position="19"/>
        <end position="98"/>
    </location>
</feature>
<evidence type="ECO:0000259" key="5">
    <source>
        <dbReference type="PROSITE" id="PS50404"/>
    </source>
</evidence>
<dbReference type="InterPro" id="IPR036249">
    <property type="entry name" value="Thioredoxin-like_sf"/>
</dbReference>
<dbReference type="InterPro" id="IPR010987">
    <property type="entry name" value="Glutathione-S-Trfase_C-like"/>
</dbReference>
<evidence type="ECO:0000313" key="7">
    <source>
        <dbReference type="EMBL" id="KDP37219.1"/>
    </source>
</evidence>
<accession>A0A067KZI0</accession>
<name>A0A067KZI0_JATCU</name>
<dbReference type="InterPro" id="IPR040079">
    <property type="entry name" value="Glutathione_S-Trfase"/>
</dbReference>
<dbReference type="PANTHER" id="PTHR11260">
    <property type="entry name" value="GLUTATHIONE S-TRANSFERASE, GST, SUPERFAMILY, GST DOMAIN CONTAINING"/>
    <property type="match status" value="1"/>
</dbReference>
<dbReference type="PROSITE" id="PS50404">
    <property type="entry name" value="GST_NTER"/>
    <property type="match status" value="1"/>
</dbReference>
<dbReference type="STRING" id="180498.A0A067KZI0"/>
<evidence type="ECO:0000256" key="2">
    <source>
        <dbReference type="ARBA" id="ARBA00022679"/>
    </source>
</evidence>
<gene>
    <name evidence="7" type="ORF">JCGZ_06275</name>
</gene>
<dbReference type="Pfam" id="PF00043">
    <property type="entry name" value="GST_C"/>
    <property type="match status" value="1"/>
</dbReference>
<feature type="domain" description="GST C-terminal" evidence="6">
    <location>
        <begin position="104"/>
        <end position="233"/>
    </location>
</feature>
<dbReference type="SUPFAM" id="SSF47616">
    <property type="entry name" value="GST C-terminal domain-like"/>
    <property type="match status" value="1"/>
</dbReference>
<dbReference type="PROSITE" id="PS50405">
    <property type="entry name" value="GST_CTER"/>
    <property type="match status" value="1"/>
</dbReference>
<dbReference type="InterPro" id="IPR045074">
    <property type="entry name" value="GST_C_Tau"/>
</dbReference>
<dbReference type="GO" id="GO:0005737">
    <property type="term" value="C:cytoplasm"/>
    <property type="evidence" value="ECO:0007669"/>
    <property type="project" value="TreeGrafter"/>
</dbReference>